<proteinExistence type="predicted"/>
<keyword evidence="2" id="KW-0472">Membrane</keyword>
<evidence type="ECO:0000313" key="5">
    <source>
        <dbReference type="Proteomes" id="UP000473278"/>
    </source>
</evidence>
<evidence type="ECO:0000256" key="2">
    <source>
        <dbReference type="SAM" id="Phobius"/>
    </source>
</evidence>
<feature type="signal peptide" evidence="3">
    <location>
        <begin position="1"/>
        <end position="24"/>
    </location>
</feature>
<evidence type="ECO:0000256" key="1">
    <source>
        <dbReference type="SAM" id="Coils"/>
    </source>
</evidence>
<evidence type="ECO:0000313" key="4">
    <source>
        <dbReference type="EMBL" id="NGP75662.1"/>
    </source>
</evidence>
<keyword evidence="3" id="KW-0732">Signal</keyword>
<dbReference type="AlphaFoldDB" id="A0A6M1SSD2"/>
<name>A0A6M1SSD2_9BACT</name>
<protein>
    <submittedName>
        <fullName evidence="4">Uncharacterized protein</fullName>
    </submittedName>
</protein>
<feature type="transmembrane region" description="Helical" evidence="2">
    <location>
        <begin position="130"/>
        <end position="147"/>
    </location>
</feature>
<keyword evidence="2" id="KW-0812">Transmembrane</keyword>
<gene>
    <name evidence="4" type="ORF">G3570_03400</name>
</gene>
<dbReference type="Proteomes" id="UP000473278">
    <property type="component" value="Unassembled WGS sequence"/>
</dbReference>
<sequence length="148" mass="16652">MMRTLHLITVSVFLVFAIQSAAVAQSINLTETFKKNFNETVQEVHKSQDATEKRTLLNESFSKMTRAIERIEAKANLSEEEIAQLAAYKSEIQEKKSELNGTDGFNKVLDKDLNNFSDYAQQQMEQADKTITIGVTVALLVVIILLLL</sequence>
<accession>A0A6M1SSD2</accession>
<evidence type="ECO:0000256" key="3">
    <source>
        <dbReference type="SAM" id="SignalP"/>
    </source>
</evidence>
<keyword evidence="2" id="KW-1133">Transmembrane helix</keyword>
<dbReference type="EMBL" id="JAALLT010000001">
    <property type="protein sequence ID" value="NGP75662.1"/>
    <property type="molecule type" value="Genomic_DNA"/>
</dbReference>
<comment type="caution">
    <text evidence="4">The sequence shown here is derived from an EMBL/GenBank/DDBJ whole genome shotgun (WGS) entry which is preliminary data.</text>
</comment>
<keyword evidence="5" id="KW-1185">Reference proteome</keyword>
<feature type="coiled-coil region" evidence="1">
    <location>
        <begin position="61"/>
        <end position="98"/>
    </location>
</feature>
<organism evidence="4 5">
    <name type="scientific">Halalkalibaculum roseum</name>
    <dbReference type="NCBI Taxonomy" id="2709311"/>
    <lineage>
        <taxon>Bacteria</taxon>
        <taxon>Pseudomonadati</taxon>
        <taxon>Balneolota</taxon>
        <taxon>Balneolia</taxon>
        <taxon>Balneolales</taxon>
        <taxon>Balneolaceae</taxon>
        <taxon>Halalkalibaculum</taxon>
    </lineage>
</organism>
<feature type="chain" id="PRO_5027004854" evidence="3">
    <location>
        <begin position="25"/>
        <end position="148"/>
    </location>
</feature>
<dbReference type="RefSeq" id="WP_165139166.1">
    <property type="nucleotide sequence ID" value="NZ_JAALLT010000001.1"/>
</dbReference>
<reference evidence="4 5" key="1">
    <citation type="submission" date="2020-02" db="EMBL/GenBank/DDBJ databases">
        <title>Balneolaceae bacterium YR4-1, complete genome.</title>
        <authorList>
            <person name="Li Y."/>
            <person name="Wu S."/>
        </authorList>
    </citation>
    <scope>NUCLEOTIDE SEQUENCE [LARGE SCALE GENOMIC DNA]</scope>
    <source>
        <strain evidence="4 5">YR4-1</strain>
    </source>
</reference>
<keyword evidence="1" id="KW-0175">Coiled coil</keyword>